<reference evidence="2" key="1">
    <citation type="submission" date="2015-09" db="EMBL/GenBank/DDBJ databases">
        <authorList>
            <person name="Graham D.E."/>
            <person name="Mahan K.M."/>
            <person name="Klingeman D.M."/>
            <person name="Fida T."/>
            <person name="Giannone R.J."/>
            <person name="Hettich R.L."/>
            <person name="Parry R.J."/>
            <person name="Spain J.C."/>
        </authorList>
    </citation>
    <scope>NUCLEOTIDE SEQUENCE [LARGE SCALE GENOMIC DNA]</scope>
    <source>
        <strain evidence="2">JCM 4701</strain>
    </source>
</reference>
<name>A0A2N8PQS6_STRNR</name>
<protein>
    <submittedName>
        <fullName evidence="1">Uncharacterized protein</fullName>
    </submittedName>
</protein>
<dbReference type="RefSeq" id="WP_102922273.1">
    <property type="nucleotide sequence ID" value="NZ_LJSN01000001.1"/>
</dbReference>
<keyword evidence="2" id="KW-1185">Reference proteome</keyword>
<evidence type="ECO:0000313" key="2">
    <source>
        <dbReference type="Proteomes" id="UP000236047"/>
    </source>
</evidence>
<accession>A0A2N8PQS6</accession>
<evidence type="ECO:0000313" key="1">
    <source>
        <dbReference type="EMBL" id="PNE43384.1"/>
    </source>
</evidence>
<comment type="caution">
    <text evidence="1">The sequence shown here is derived from an EMBL/GenBank/DDBJ whole genome shotgun (WGS) entry which is preliminary data.</text>
</comment>
<organism evidence="1 2">
    <name type="scientific">Streptomyces noursei</name>
    <name type="common">Streptomyces albulus</name>
    <dbReference type="NCBI Taxonomy" id="1971"/>
    <lineage>
        <taxon>Bacteria</taxon>
        <taxon>Bacillati</taxon>
        <taxon>Actinomycetota</taxon>
        <taxon>Actinomycetes</taxon>
        <taxon>Kitasatosporales</taxon>
        <taxon>Streptomycetaceae</taxon>
        <taxon>Streptomyces</taxon>
    </lineage>
</organism>
<dbReference type="Proteomes" id="UP000236047">
    <property type="component" value="Unassembled WGS sequence"/>
</dbReference>
<proteinExistence type="predicted"/>
<sequence length="154" mass="17080">MAATPDSYDPNVSHAHLVGMLEAIRDMKGDGLDLSSHQELFFQHFGAINQAALVGRRLPDAWHTKPGMQTDHPHMTTLASSGDRVVSEENRNILKEKCGAARDALEAWKQLRSEGDNPRGMREELERAASEAENVLKHLQVLGVLDGLFDGWEI</sequence>
<dbReference type="EMBL" id="LJSN01000001">
    <property type="protein sequence ID" value="PNE43384.1"/>
    <property type="molecule type" value="Genomic_DNA"/>
</dbReference>
<dbReference type="AlphaFoldDB" id="A0A2N8PQS6"/>
<gene>
    <name evidence="1" type="ORF">AOB60_00090</name>
</gene>